<keyword evidence="3" id="KW-1185">Reference proteome</keyword>
<dbReference type="InterPro" id="IPR052966">
    <property type="entry name" value="Beta-lactamase_Reg"/>
</dbReference>
<dbReference type="GO" id="GO:0005886">
    <property type="term" value="C:plasma membrane"/>
    <property type="evidence" value="ECO:0007669"/>
    <property type="project" value="TreeGrafter"/>
</dbReference>
<evidence type="ECO:0000313" key="3">
    <source>
        <dbReference type="Proteomes" id="UP000243063"/>
    </source>
</evidence>
<keyword evidence="1" id="KW-0472">Membrane</keyword>
<name>A0A1H2GRR1_9GAMM</name>
<feature type="transmembrane region" description="Helical" evidence="1">
    <location>
        <begin position="189"/>
        <end position="209"/>
    </location>
</feature>
<dbReference type="OrthoDB" id="9811967at2"/>
<gene>
    <name evidence="2" type="ORF">SAMN05216580_1932</name>
</gene>
<keyword evidence="1" id="KW-1133">Transmembrane helix</keyword>
<dbReference type="InterPro" id="IPR031347">
    <property type="entry name" value="AmpE"/>
</dbReference>
<dbReference type="GO" id="GO:0046677">
    <property type="term" value="P:response to antibiotic"/>
    <property type="evidence" value="ECO:0007669"/>
    <property type="project" value="TreeGrafter"/>
</dbReference>
<evidence type="ECO:0000313" key="2">
    <source>
        <dbReference type="EMBL" id="SDU22317.1"/>
    </source>
</evidence>
<dbReference type="PANTHER" id="PTHR38684">
    <property type="entry name" value="PROTEIN AMPE"/>
    <property type="match status" value="1"/>
</dbReference>
<dbReference type="AlphaFoldDB" id="A0A1H2GRR1"/>
<evidence type="ECO:0000256" key="1">
    <source>
        <dbReference type="SAM" id="Phobius"/>
    </source>
</evidence>
<protein>
    <submittedName>
        <fullName evidence="2">AmpE protein</fullName>
    </submittedName>
</protein>
<feature type="transmembrane region" description="Helical" evidence="1">
    <location>
        <begin position="146"/>
        <end position="168"/>
    </location>
</feature>
<feature type="transmembrane region" description="Helical" evidence="1">
    <location>
        <begin position="260"/>
        <end position="278"/>
    </location>
</feature>
<proteinExistence type="predicted"/>
<organism evidence="2 3">
    <name type="scientific">Geopseudomonas guangdongensis</name>
    <dbReference type="NCBI Taxonomy" id="1245526"/>
    <lineage>
        <taxon>Bacteria</taxon>
        <taxon>Pseudomonadati</taxon>
        <taxon>Pseudomonadota</taxon>
        <taxon>Gammaproteobacteria</taxon>
        <taxon>Pseudomonadales</taxon>
        <taxon>Pseudomonadaceae</taxon>
        <taxon>Geopseudomonas</taxon>
    </lineage>
</organism>
<dbReference type="PANTHER" id="PTHR38684:SF1">
    <property type="entry name" value="PROTEIN AMPE"/>
    <property type="match status" value="1"/>
</dbReference>
<sequence>MSFLVMLVVVLLERFGRWRLAVQRDALALRLLDWLGARPGVAGRAGLQLALWLLLTLLPVAGLLLALAPLAYGWLLLPLHVLALLWSFGRGDLPRALAPFRASWLRGDAEAACLDAERDLGVQAEDGGSLLRQVQGYLIWQAYQGFFAVVFWYVLLGPLPALAYRLLALAGERGGGDPLQRRAVQLRHLLDWLPARALVLTLALAGNFVTVGRVLWPRLLDTQTEASRLVVEGGRAAAELGAQPVAGRDGLASLDALQSLLLRAGLVWFSAWALWVLLG</sequence>
<keyword evidence="1" id="KW-0812">Transmembrane</keyword>
<dbReference type="RefSeq" id="WP_090213941.1">
    <property type="nucleotide sequence ID" value="NZ_LT629780.1"/>
</dbReference>
<dbReference type="Pfam" id="PF17113">
    <property type="entry name" value="AmpE"/>
    <property type="match status" value="1"/>
</dbReference>
<reference evidence="3" key="1">
    <citation type="submission" date="2016-10" db="EMBL/GenBank/DDBJ databases">
        <authorList>
            <person name="Varghese N."/>
            <person name="Submissions S."/>
        </authorList>
    </citation>
    <scope>NUCLEOTIDE SEQUENCE [LARGE SCALE GENOMIC DNA]</scope>
    <source>
        <strain evidence="3">CCTCC 2012022</strain>
    </source>
</reference>
<dbReference type="EMBL" id="LT629780">
    <property type="protein sequence ID" value="SDU22317.1"/>
    <property type="molecule type" value="Genomic_DNA"/>
</dbReference>
<feature type="transmembrane region" description="Helical" evidence="1">
    <location>
        <begin position="45"/>
        <end position="65"/>
    </location>
</feature>
<accession>A0A1H2GRR1</accession>
<dbReference type="Proteomes" id="UP000243063">
    <property type="component" value="Chromosome I"/>
</dbReference>
<dbReference type="STRING" id="1245526.SAMN05216580_1932"/>